<evidence type="ECO:0000313" key="3">
    <source>
        <dbReference type="EMBL" id="MBS7233400.1"/>
    </source>
</evidence>
<keyword evidence="4" id="KW-1185">Reference proteome</keyword>
<dbReference type="SUPFAM" id="SSF53474">
    <property type="entry name" value="alpha/beta-Hydrolases"/>
    <property type="match status" value="1"/>
</dbReference>
<evidence type="ECO:0000313" key="4">
    <source>
        <dbReference type="Proteomes" id="UP000722625"/>
    </source>
</evidence>
<dbReference type="RefSeq" id="WP_213305777.1">
    <property type="nucleotide sequence ID" value="NZ_JAGYVZ010000024.1"/>
</dbReference>
<dbReference type="Proteomes" id="UP000722625">
    <property type="component" value="Unassembled WGS sequence"/>
</dbReference>
<dbReference type="PANTHER" id="PTHR42776:SF4">
    <property type="entry name" value="ACYLAMINO-ACID-RELEASING ENZYME"/>
    <property type="match status" value="1"/>
</dbReference>
<dbReference type="PANTHER" id="PTHR42776">
    <property type="entry name" value="SERINE PEPTIDASE S9 FAMILY MEMBER"/>
    <property type="match status" value="1"/>
</dbReference>
<dbReference type="Pfam" id="PF00326">
    <property type="entry name" value="Peptidase_S9"/>
    <property type="match status" value="1"/>
</dbReference>
<dbReference type="InterPro" id="IPR029058">
    <property type="entry name" value="AB_hydrolase_fold"/>
</dbReference>
<sequence>MGHSFGGYEAAFIITQTNLFKTAIAGSSITDLTSFFLTVNQNTGKPYMWRFQNQQWWMGKTPFEAPEFFHNNSPVHNAQTVNTPLLLWSGKADKQIDVRQSLEYYLALRRLGKKNILLLYPNEGHVFTDKENQIDLSLRLKQWFNYYLKKDTSAQWISAGLQ</sequence>
<dbReference type="Gene3D" id="3.40.50.1820">
    <property type="entry name" value="alpha/beta hydrolase"/>
    <property type="match status" value="1"/>
</dbReference>
<protein>
    <submittedName>
        <fullName evidence="3">Prolyl oligopeptidase family serine peptidase</fullName>
    </submittedName>
</protein>
<evidence type="ECO:0000256" key="1">
    <source>
        <dbReference type="ARBA" id="ARBA00022801"/>
    </source>
</evidence>
<dbReference type="InterPro" id="IPR001375">
    <property type="entry name" value="Peptidase_S9_cat"/>
</dbReference>
<feature type="domain" description="Peptidase S9 prolyl oligopeptidase catalytic" evidence="2">
    <location>
        <begin position="1"/>
        <end position="150"/>
    </location>
</feature>
<keyword evidence="1" id="KW-0378">Hydrolase</keyword>
<dbReference type="EMBL" id="JAGYVZ010000024">
    <property type="protein sequence ID" value="MBS7233400.1"/>
    <property type="molecule type" value="Genomic_DNA"/>
</dbReference>
<comment type="caution">
    <text evidence="3">The sequence shown here is derived from an EMBL/GenBank/DDBJ whole genome shotgun (WGS) entry which is preliminary data.</text>
</comment>
<name>A0ABS5PGN7_9FLAO</name>
<evidence type="ECO:0000259" key="2">
    <source>
        <dbReference type="Pfam" id="PF00326"/>
    </source>
</evidence>
<organism evidence="3 4">
    <name type="scientific">Flavobacterium psychroterrae</name>
    <dbReference type="NCBI Taxonomy" id="2133767"/>
    <lineage>
        <taxon>Bacteria</taxon>
        <taxon>Pseudomonadati</taxon>
        <taxon>Bacteroidota</taxon>
        <taxon>Flavobacteriia</taxon>
        <taxon>Flavobacteriales</taxon>
        <taxon>Flavobacteriaceae</taxon>
        <taxon>Flavobacterium</taxon>
    </lineage>
</organism>
<proteinExistence type="predicted"/>
<accession>A0ABS5PGN7</accession>
<gene>
    <name evidence="3" type="ORF">KHA90_20500</name>
</gene>
<reference evidence="3 4" key="1">
    <citation type="journal article" date="2018" name="Int. J. Syst. Evol. Microbiol.">
        <title>Flavobacterium chryseum sp. nov. and Flavobacterium psychroterrae sp. nov., novel environmental bacteria isolated from Antarctica.</title>
        <authorList>
            <person name="Kralova S."/>
            <person name="Svec P."/>
            <person name="Busse H.J."/>
            <person name="Stankova E."/>
            <person name="Vaczi P."/>
            <person name="Sedlacek I."/>
        </authorList>
    </citation>
    <scope>NUCLEOTIDE SEQUENCE [LARGE SCALE GENOMIC DNA]</scope>
    <source>
        <strain evidence="3 4">CCM 8827</strain>
    </source>
</reference>